<feature type="compositionally biased region" description="Basic and acidic residues" evidence="9">
    <location>
        <begin position="455"/>
        <end position="469"/>
    </location>
</feature>
<dbReference type="PROSITE" id="PS50893">
    <property type="entry name" value="ABC_TRANSPORTER_2"/>
    <property type="match status" value="1"/>
</dbReference>
<dbReference type="GO" id="GO:0016887">
    <property type="term" value="F:ATP hydrolysis activity"/>
    <property type="evidence" value="ECO:0007669"/>
    <property type="project" value="InterPro"/>
</dbReference>
<keyword evidence="7 10" id="KW-1133">Transmembrane helix</keyword>
<dbReference type="InterPro" id="IPR050173">
    <property type="entry name" value="ABC_transporter_C-like"/>
</dbReference>
<evidence type="ECO:0000256" key="6">
    <source>
        <dbReference type="ARBA" id="ARBA00022840"/>
    </source>
</evidence>
<dbReference type="SUPFAM" id="SSF52540">
    <property type="entry name" value="P-loop containing nucleoside triphosphate hydrolases"/>
    <property type="match status" value="1"/>
</dbReference>
<dbReference type="SUPFAM" id="SSF90123">
    <property type="entry name" value="ABC transporter transmembrane region"/>
    <property type="match status" value="1"/>
</dbReference>
<dbReference type="GO" id="GO:0140359">
    <property type="term" value="F:ABC-type transporter activity"/>
    <property type="evidence" value="ECO:0007669"/>
    <property type="project" value="InterPro"/>
</dbReference>
<evidence type="ECO:0000256" key="10">
    <source>
        <dbReference type="SAM" id="Phobius"/>
    </source>
</evidence>
<accession>A0A2G8KB00</accession>
<dbReference type="PROSITE" id="PS00211">
    <property type="entry name" value="ABC_TRANSPORTER_1"/>
    <property type="match status" value="1"/>
</dbReference>
<dbReference type="STRING" id="307972.A0A2G8KB00"/>
<dbReference type="Pfam" id="PF00664">
    <property type="entry name" value="ABC_membrane"/>
    <property type="match status" value="1"/>
</dbReference>
<proteinExistence type="inferred from homology"/>
<dbReference type="InterPro" id="IPR011527">
    <property type="entry name" value="ABC1_TM_dom"/>
</dbReference>
<evidence type="ECO:0000256" key="8">
    <source>
        <dbReference type="ARBA" id="ARBA00023136"/>
    </source>
</evidence>
<comment type="similarity">
    <text evidence="2">Belongs to the ABC transporter superfamily. ABCC family. Conjugate transporter (TC 3.A.1.208) subfamily.</text>
</comment>
<keyword evidence="5" id="KW-0547">Nucleotide-binding</keyword>
<keyword evidence="3" id="KW-0813">Transport</keyword>
<dbReference type="PANTHER" id="PTHR24223:SF456">
    <property type="entry name" value="MULTIDRUG RESISTANCE-ASSOCIATED PROTEIN LETHAL(2)03659"/>
    <property type="match status" value="1"/>
</dbReference>
<evidence type="ECO:0000259" key="12">
    <source>
        <dbReference type="PROSITE" id="PS50929"/>
    </source>
</evidence>
<dbReference type="InterPro" id="IPR017871">
    <property type="entry name" value="ABC_transporter-like_CS"/>
</dbReference>
<reference evidence="13 14" key="1">
    <citation type="journal article" date="2017" name="PLoS Biol.">
        <title>The sea cucumber genome provides insights into morphological evolution and visceral regeneration.</title>
        <authorList>
            <person name="Zhang X."/>
            <person name="Sun L."/>
            <person name="Yuan J."/>
            <person name="Sun Y."/>
            <person name="Gao Y."/>
            <person name="Zhang L."/>
            <person name="Li S."/>
            <person name="Dai H."/>
            <person name="Hamel J.F."/>
            <person name="Liu C."/>
            <person name="Yu Y."/>
            <person name="Liu S."/>
            <person name="Lin W."/>
            <person name="Guo K."/>
            <person name="Jin S."/>
            <person name="Xu P."/>
            <person name="Storey K.B."/>
            <person name="Huan P."/>
            <person name="Zhang T."/>
            <person name="Zhou Y."/>
            <person name="Zhang J."/>
            <person name="Lin C."/>
            <person name="Li X."/>
            <person name="Xing L."/>
            <person name="Huo D."/>
            <person name="Sun M."/>
            <person name="Wang L."/>
            <person name="Mercier A."/>
            <person name="Li F."/>
            <person name="Yang H."/>
            <person name="Xiang J."/>
        </authorList>
    </citation>
    <scope>NUCLEOTIDE SEQUENCE [LARGE SCALE GENOMIC DNA]</scope>
    <source>
        <strain evidence="13">Shaxun</strain>
        <tissue evidence="13">Muscle</tissue>
    </source>
</reference>
<sequence length="469" mass="52327">MILLYREIQWACFPGYVILLFLIPVQGWMGKCFAKLRHKTAQFTDERVAVMTEIITGMRVIKMYAWENAFGDVVKQIRKLEIAKMITASYPIGTNLLLGLYGNRLLDVSMVITYALTTNEPIRASTIFVVVSLCRVISFSFMRRIPRAIQLSSECLVAVERIEKLLLLEENREDDKSEIEDGELSEGTKIEAKGVCCSWNEESTASTLKDISFEVKSDQLTAVVGPVGCGKSSLLMSIIKELPVKKGSLKVGGSVSFAAQQPWVFSGTVRENILFGKEFRKKKFERIVNVCALKRDLDLLPDGDQTMIGERGVTLSGGQKARINLARALYDGSDIVLLDDPLSAVDSEVGRHIFDKCIMGYLADTPRILVTHQLQYLATADQIIVLKDGQIEGKGTLNELTEKGIDFAKLMSNDESVEEAGGTSLIHARSYKMRNQEQKEEFLQQPNENASQKLFKAEEKKKGDVNGCL</sequence>
<dbReference type="Gene3D" id="3.40.50.300">
    <property type="entry name" value="P-loop containing nucleotide triphosphate hydrolases"/>
    <property type="match status" value="1"/>
</dbReference>
<organism evidence="13 14">
    <name type="scientific">Stichopus japonicus</name>
    <name type="common">Sea cucumber</name>
    <dbReference type="NCBI Taxonomy" id="307972"/>
    <lineage>
        <taxon>Eukaryota</taxon>
        <taxon>Metazoa</taxon>
        <taxon>Echinodermata</taxon>
        <taxon>Eleutherozoa</taxon>
        <taxon>Echinozoa</taxon>
        <taxon>Holothuroidea</taxon>
        <taxon>Aspidochirotacea</taxon>
        <taxon>Aspidochirotida</taxon>
        <taxon>Stichopodidae</taxon>
        <taxon>Apostichopus</taxon>
    </lineage>
</organism>
<dbReference type="GO" id="GO:0005524">
    <property type="term" value="F:ATP binding"/>
    <property type="evidence" value="ECO:0007669"/>
    <property type="project" value="UniProtKB-KW"/>
</dbReference>
<protein>
    <submittedName>
        <fullName evidence="13">Putative multidrug resistance-associated protein 4</fullName>
    </submittedName>
</protein>
<dbReference type="Proteomes" id="UP000230750">
    <property type="component" value="Unassembled WGS sequence"/>
</dbReference>
<evidence type="ECO:0000256" key="7">
    <source>
        <dbReference type="ARBA" id="ARBA00022989"/>
    </source>
</evidence>
<dbReference type="FunFam" id="3.40.50.300:FF:003144">
    <property type="entry name" value="Putative multidrug resistance-associated protein lethal(2)03659-like Protein"/>
    <property type="match status" value="1"/>
</dbReference>
<evidence type="ECO:0000313" key="13">
    <source>
        <dbReference type="EMBL" id="PIK45162.1"/>
    </source>
</evidence>
<dbReference type="PROSITE" id="PS50929">
    <property type="entry name" value="ABC_TM1F"/>
    <property type="match status" value="1"/>
</dbReference>
<feature type="transmembrane region" description="Helical" evidence="10">
    <location>
        <begin position="13"/>
        <end position="30"/>
    </location>
</feature>
<evidence type="ECO:0000256" key="9">
    <source>
        <dbReference type="SAM" id="MobiDB-lite"/>
    </source>
</evidence>
<evidence type="ECO:0000256" key="2">
    <source>
        <dbReference type="ARBA" id="ARBA00009726"/>
    </source>
</evidence>
<feature type="domain" description="ABC transporter" evidence="11">
    <location>
        <begin position="190"/>
        <end position="413"/>
    </location>
</feature>
<dbReference type="GO" id="GO:0005886">
    <property type="term" value="C:plasma membrane"/>
    <property type="evidence" value="ECO:0007669"/>
    <property type="project" value="TreeGrafter"/>
</dbReference>
<dbReference type="InterPro" id="IPR003439">
    <property type="entry name" value="ABC_transporter-like_ATP-bd"/>
</dbReference>
<dbReference type="EMBL" id="MRZV01000730">
    <property type="protein sequence ID" value="PIK45162.1"/>
    <property type="molecule type" value="Genomic_DNA"/>
</dbReference>
<dbReference type="InterPro" id="IPR003593">
    <property type="entry name" value="AAA+_ATPase"/>
</dbReference>
<dbReference type="Gene3D" id="1.20.1560.10">
    <property type="entry name" value="ABC transporter type 1, transmembrane domain"/>
    <property type="match status" value="1"/>
</dbReference>
<dbReference type="SMART" id="SM00382">
    <property type="entry name" value="AAA"/>
    <property type="match status" value="1"/>
</dbReference>
<dbReference type="OrthoDB" id="10056452at2759"/>
<keyword evidence="4 10" id="KW-0812">Transmembrane</keyword>
<evidence type="ECO:0000256" key="1">
    <source>
        <dbReference type="ARBA" id="ARBA00004141"/>
    </source>
</evidence>
<evidence type="ECO:0000256" key="5">
    <source>
        <dbReference type="ARBA" id="ARBA00022741"/>
    </source>
</evidence>
<evidence type="ECO:0000256" key="3">
    <source>
        <dbReference type="ARBA" id="ARBA00022448"/>
    </source>
</evidence>
<dbReference type="InterPro" id="IPR027417">
    <property type="entry name" value="P-loop_NTPase"/>
</dbReference>
<gene>
    <name evidence="13" type="ORF">BSL78_17979</name>
</gene>
<evidence type="ECO:0000259" key="11">
    <source>
        <dbReference type="PROSITE" id="PS50893"/>
    </source>
</evidence>
<comment type="subcellular location">
    <subcellularLocation>
        <location evidence="1">Membrane</location>
        <topology evidence="1">Multi-pass membrane protein</topology>
    </subcellularLocation>
</comment>
<feature type="region of interest" description="Disordered" evidence="9">
    <location>
        <begin position="436"/>
        <end position="469"/>
    </location>
</feature>
<dbReference type="InterPro" id="IPR036640">
    <property type="entry name" value="ABC1_TM_sf"/>
</dbReference>
<dbReference type="CDD" id="cd03250">
    <property type="entry name" value="ABCC_MRP_domain1"/>
    <property type="match status" value="1"/>
</dbReference>
<dbReference type="Pfam" id="PF00005">
    <property type="entry name" value="ABC_tran"/>
    <property type="match status" value="1"/>
</dbReference>
<comment type="caution">
    <text evidence="13">The sequence shown here is derived from an EMBL/GenBank/DDBJ whole genome shotgun (WGS) entry which is preliminary data.</text>
</comment>
<keyword evidence="8 10" id="KW-0472">Membrane</keyword>
<dbReference type="PANTHER" id="PTHR24223">
    <property type="entry name" value="ATP-BINDING CASSETTE SUB-FAMILY C"/>
    <property type="match status" value="1"/>
</dbReference>
<keyword evidence="14" id="KW-1185">Reference proteome</keyword>
<evidence type="ECO:0000256" key="4">
    <source>
        <dbReference type="ARBA" id="ARBA00022692"/>
    </source>
</evidence>
<feature type="domain" description="ABC transmembrane type-1" evidence="12">
    <location>
        <begin position="1"/>
        <end position="90"/>
    </location>
</feature>
<name>A0A2G8KB00_STIJA</name>
<keyword evidence="6" id="KW-0067">ATP-binding</keyword>
<dbReference type="AlphaFoldDB" id="A0A2G8KB00"/>
<evidence type="ECO:0000313" key="14">
    <source>
        <dbReference type="Proteomes" id="UP000230750"/>
    </source>
</evidence>